<dbReference type="PANTHER" id="PTHR35579:SF6">
    <property type="entry name" value="DUF324 DOMAIN-CONTAINING PROTEIN"/>
    <property type="match status" value="1"/>
</dbReference>
<evidence type="ECO:0000256" key="2">
    <source>
        <dbReference type="ARBA" id="ARBA00093789"/>
    </source>
</evidence>
<evidence type="ECO:0000259" key="3">
    <source>
        <dbReference type="Pfam" id="PF03787"/>
    </source>
</evidence>
<comment type="subunit">
    <text evidence="2">Part of the Csm effector complex that includes Cas10, Csm2, Csm3, Csm4 and Csm5.</text>
</comment>
<reference evidence="4 5" key="1">
    <citation type="submission" date="2018-06" db="EMBL/GenBank/DDBJ databases">
        <title>Phytoactinopolyspora halophila sp. nov., a novel halophilic actinomycete isolated from a saline soil in China.</title>
        <authorList>
            <person name="Tang S.-K."/>
        </authorList>
    </citation>
    <scope>NUCLEOTIDE SEQUENCE [LARGE SCALE GENOMIC DNA]</scope>
    <source>
        <strain evidence="4 5">YIM 96934</strain>
    </source>
</reference>
<name>A0A329QI12_9ACTN</name>
<dbReference type="InterPro" id="IPR052216">
    <property type="entry name" value="CRISPR_Csm3_endoribonuclease"/>
</dbReference>
<feature type="domain" description="CRISPR type III-associated protein" evidence="3">
    <location>
        <begin position="316"/>
        <end position="451"/>
    </location>
</feature>
<evidence type="ECO:0000313" key="4">
    <source>
        <dbReference type="EMBL" id="RAW10038.1"/>
    </source>
</evidence>
<keyword evidence="1" id="KW-0051">Antiviral defense</keyword>
<accession>A0A329QI12</accession>
<gene>
    <name evidence="4" type="ORF">DPM12_19780</name>
</gene>
<dbReference type="CDD" id="cd09726">
    <property type="entry name" value="RAMP_I_III"/>
    <property type="match status" value="2"/>
</dbReference>
<dbReference type="InterPro" id="IPR005537">
    <property type="entry name" value="RAMP_III_fam"/>
</dbReference>
<evidence type="ECO:0000256" key="1">
    <source>
        <dbReference type="ARBA" id="ARBA00023118"/>
    </source>
</evidence>
<dbReference type="PANTHER" id="PTHR35579">
    <property type="entry name" value="CRISPR SYSTEM CMS ENDORIBONUCLEASE CSM3"/>
    <property type="match status" value="1"/>
</dbReference>
<comment type="caution">
    <text evidence="4">The sequence shown here is derived from an EMBL/GenBank/DDBJ whole genome shotgun (WGS) entry which is preliminary data.</text>
</comment>
<evidence type="ECO:0000313" key="5">
    <source>
        <dbReference type="Proteomes" id="UP000250462"/>
    </source>
</evidence>
<dbReference type="Pfam" id="PF03787">
    <property type="entry name" value="RAMPs"/>
    <property type="match status" value="2"/>
</dbReference>
<dbReference type="Proteomes" id="UP000250462">
    <property type="component" value="Unassembled WGS sequence"/>
</dbReference>
<organism evidence="4 5">
    <name type="scientific">Phytoactinopolyspora halophila</name>
    <dbReference type="NCBI Taxonomy" id="1981511"/>
    <lineage>
        <taxon>Bacteria</taxon>
        <taxon>Bacillati</taxon>
        <taxon>Actinomycetota</taxon>
        <taxon>Actinomycetes</taxon>
        <taxon>Jiangellales</taxon>
        <taxon>Jiangellaceae</taxon>
        <taxon>Phytoactinopolyspora</taxon>
    </lineage>
</organism>
<feature type="domain" description="CRISPR type III-associated protein" evidence="3">
    <location>
        <begin position="41"/>
        <end position="215"/>
    </location>
</feature>
<keyword evidence="5" id="KW-1185">Reference proteome</keyword>
<dbReference type="AlphaFoldDB" id="A0A329QI12"/>
<sequence length="493" mass="53427">MRNGNPMVRPRGVLIVTAERRLAGQGGTRRVHSVWRMCADATVVTPLHSGSGQIDHLPSEERPDMTLTLDADGSPCILGSTLRGLLRHHLAARLCGYRSDDSTAERETSRLFGSARDDGHHGRIEVRDATVKADSIQVAIRNRLDPGHGVVDANALFDMELIPAGSTFPIEVTITVEDGADELELLSQACAALAGFDDVNGIRVGMATNRGYGKIRTSGWRAYRWAFADGEWFDHDSRDPEAEFLDEELTPYATAHDAVDAALKLAGMRGAMDVPDHRVFAALRVPIRVPGGWNELDWIERQSGPVPERDPVTRTGTSIAGAVRAEIRRALRAILPSDDADSRFADIFGGDAGSDRPPEPSRCRVEMAKVVSDGLERRPRVALNPHSREVRHLFHDVVLADGKAELTFVVEGGKGGDVSAEDLAVLALIIKALYAGRVAFGGHSSVGYGRAELDGTASLRLPDGETLSLTPDDEEPRVDGWLEALVSRQQEVA</sequence>
<dbReference type="EMBL" id="QMIG01000031">
    <property type="protein sequence ID" value="RAW10038.1"/>
    <property type="molecule type" value="Genomic_DNA"/>
</dbReference>
<protein>
    <recommendedName>
        <fullName evidence="3">CRISPR type III-associated protein domain-containing protein</fullName>
    </recommendedName>
</protein>
<dbReference type="GO" id="GO:0051607">
    <property type="term" value="P:defense response to virus"/>
    <property type="evidence" value="ECO:0007669"/>
    <property type="project" value="UniProtKB-KW"/>
</dbReference>
<proteinExistence type="predicted"/>